<dbReference type="RefSeq" id="WP_132553103.1">
    <property type="nucleotide sequence ID" value="NZ_SMBK01000015.1"/>
</dbReference>
<dbReference type="GO" id="GO:0016829">
    <property type="term" value="F:lyase activity"/>
    <property type="evidence" value="ECO:0007669"/>
    <property type="project" value="UniProtKB-KW"/>
</dbReference>
<feature type="domain" description="3-hydroxyacyl-CoA dehydrogenase NAD binding" evidence="5">
    <location>
        <begin position="306"/>
        <end position="410"/>
    </location>
</feature>
<keyword evidence="2" id="KW-0456">Lyase</keyword>
<evidence type="ECO:0000259" key="5">
    <source>
        <dbReference type="Pfam" id="PF02737"/>
    </source>
</evidence>
<dbReference type="Gene3D" id="3.40.50.720">
    <property type="entry name" value="NAD(P)-binding Rossmann-like Domain"/>
    <property type="match status" value="1"/>
</dbReference>
<dbReference type="InterPro" id="IPR008927">
    <property type="entry name" value="6-PGluconate_DH-like_C_sf"/>
</dbReference>
<dbReference type="SUPFAM" id="SSF48179">
    <property type="entry name" value="6-phosphogluconate dehydrogenase C-terminal domain-like"/>
    <property type="match status" value="1"/>
</dbReference>
<dbReference type="Pfam" id="PF00378">
    <property type="entry name" value="ECH_1"/>
    <property type="match status" value="1"/>
</dbReference>
<dbReference type="GO" id="GO:0070403">
    <property type="term" value="F:NAD+ binding"/>
    <property type="evidence" value="ECO:0007669"/>
    <property type="project" value="InterPro"/>
</dbReference>
<gene>
    <name evidence="6" type="ORF">EV129_11586</name>
</gene>
<evidence type="ECO:0000256" key="4">
    <source>
        <dbReference type="ARBA" id="ARBA00049556"/>
    </source>
</evidence>
<accession>A0A4R3RF26</accession>
<dbReference type="InterPro" id="IPR006176">
    <property type="entry name" value="3-OHacyl-CoA_DH_NAD-bd"/>
</dbReference>
<dbReference type="Gene3D" id="3.90.226.10">
    <property type="entry name" value="2-enoyl-CoA Hydratase, Chain A, domain 1"/>
    <property type="match status" value="1"/>
</dbReference>
<evidence type="ECO:0000313" key="7">
    <source>
        <dbReference type="Proteomes" id="UP000295507"/>
    </source>
</evidence>
<sequence>MNAPIVKLVRHDDVAVIEIDHKPVNALSKAVRQGLLDALAGVADDPLVSAVVIHGGEGCFIAGADIKELTSPPEAPFLPDVIARIDALAKPVIAAIDGAALGGGLEIALACDRRIASPRRTFALPETRLGLIPGAGGTQRLPRLIGIELAEILVATGEALKAERALGIGLVDAVLDDPLRAAIAQACVVPKRRLSAATVPQKHAVGLSGRFPQTEPAVAAAIALVKETLVLPFKDGLAREREIFLKLRESSHAQARIHLFLAGKAAFRFPSTSVGERRVASVAIAGSGTRARAIAALLCRSGVAVNTDDSGLREADLIIDALDNRKAHVTARRLASLSKPGAIIATTRSRNLDRLANVAERHSALIGLHFRLSNGRSLVEVVPTARTAPETVNAVLGLIRKTGAQAVVTRQAGLVGQRIIVACRAAAGELRRSGVSHKDIKAALVSCGASRSLGASALPRKSTDPALRHRLLGEMAREAAALVSEGIVRHSFDVDLILVHGYGFPHEDGGPIWASGTLENDGLTLQYGHSEGKVRA</sequence>
<dbReference type="GO" id="GO:0016853">
    <property type="term" value="F:isomerase activity"/>
    <property type="evidence" value="ECO:0007669"/>
    <property type="project" value="UniProtKB-KW"/>
</dbReference>
<dbReference type="InterPro" id="IPR036291">
    <property type="entry name" value="NAD(P)-bd_dom_sf"/>
</dbReference>
<dbReference type="CDD" id="cd06558">
    <property type="entry name" value="crotonase-like"/>
    <property type="match status" value="1"/>
</dbReference>
<evidence type="ECO:0000256" key="2">
    <source>
        <dbReference type="ARBA" id="ARBA00023239"/>
    </source>
</evidence>
<organism evidence="6 7">
    <name type="scientific">Rhizobium azibense</name>
    <dbReference type="NCBI Taxonomy" id="1136135"/>
    <lineage>
        <taxon>Bacteria</taxon>
        <taxon>Pseudomonadati</taxon>
        <taxon>Pseudomonadota</taxon>
        <taxon>Alphaproteobacteria</taxon>
        <taxon>Hyphomicrobiales</taxon>
        <taxon>Rhizobiaceae</taxon>
        <taxon>Rhizobium/Agrobacterium group</taxon>
        <taxon>Rhizobium</taxon>
    </lineage>
</organism>
<dbReference type="Pfam" id="PF02737">
    <property type="entry name" value="3HCDH_N"/>
    <property type="match status" value="1"/>
</dbReference>
<dbReference type="PANTHER" id="PTHR23309">
    <property type="entry name" value="3-HYDROXYACYL-COA DEHYROGENASE"/>
    <property type="match status" value="1"/>
</dbReference>
<dbReference type="SUPFAM" id="SSF51735">
    <property type="entry name" value="NAD(P)-binding Rossmann-fold domains"/>
    <property type="match status" value="1"/>
</dbReference>
<keyword evidence="3" id="KW-0511">Multifunctional enzyme</keyword>
<dbReference type="InterPro" id="IPR029045">
    <property type="entry name" value="ClpP/crotonase-like_dom_sf"/>
</dbReference>
<dbReference type="GO" id="GO:0003857">
    <property type="term" value="F:(3S)-3-hydroxyacyl-CoA dehydrogenase (NAD+) activity"/>
    <property type="evidence" value="ECO:0007669"/>
    <property type="project" value="UniProtKB-EC"/>
</dbReference>
<name>A0A4R3RF26_9HYPH</name>
<reference evidence="6 7" key="1">
    <citation type="submission" date="2019-03" db="EMBL/GenBank/DDBJ databases">
        <title>Genomic Encyclopedia of Type Strains, Phase IV (KMG-V): Genome sequencing to study the core and pangenomes of soil and plant-associated prokaryotes.</title>
        <authorList>
            <person name="Whitman W."/>
        </authorList>
    </citation>
    <scope>NUCLEOTIDE SEQUENCE [LARGE SCALE GENOMIC DNA]</scope>
    <source>
        <strain evidence="6 7">IE4868</strain>
    </source>
</reference>
<evidence type="ECO:0000256" key="1">
    <source>
        <dbReference type="ARBA" id="ARBA00023235"/>
    </source>
</evidence>
<dbReference type="AlphaFoldDB" id="A0A4R3RF26"/>
<proteinExistence type="predicted"/>
<dbReference type="Gene3D" id="1.10.1040.50">
    <property type="match status" value="1"/>
</dbReference>
<comment type="caution">
    <text evidence="6">The sequence shown here is derived from an EMBL/GenBank/DDBJ whole genome shotgun (WGS) entry which is preliminary data.</text>
</comment>
<dbReference type="GO" id="GO:0006631">
    <property type="term" value="P:fatty acid metabolic process"/>
    <property type="evidence" value="ECO:0007669"/>
    <property type="project" value="InterPro"/>
</dbReference>
<protein>
    <submittedName>
        <fullName evidence="6">3-hydroxyacyl-CoA dehydrogenase</fullName>
    </submittedName>
</protein>
<dbReference type="PANTHER" id="PTHR23309:SF49">
    <property type="entry name" value="PEROXISOMAL BIFUNCTIONAL ENZYME"/>
    <property type="match status" value="1"/>
</dbReference>
<keyword evidence="1" id="KW-0413">Isomerase</keyword>
<comment type="catalytic activity">
    <reaction evidence="4">
        <text>a (3S)-3-hydroxyacyl-CoA + NAD(+) = a 3-oxoacyl-CoA + NADH + H(+)</text>
        <dbReference type="Rhea" id="RHEA:22432"/>
        <dbReference type="ChEBI" id="CHEBI:15378"/>
        <dbReference type="ChEBI" id="CHEBI:57318"/>
        <dbReference type="ChEBI" id="CHEBI:57540"/>
        <dbReference type="ChEBI" id="CHEBI:57945"/>
        <dbReference type="ChEBI" id="CHEBI:90726"/>
        <dbReference type="EC" id="1.1.1.35"/>
    </reaction>
</comment>
<dbReference type="EMBL" id="SMBK01000015">
    <property type="protein sequence ID" value="TCU33581.1"/>
    <property type="molecule type" value="Genomic_DNA"/>
</dbReference>
<dbReference type="SUPFAM" id="SSF52096">
    <property type="entry name" value="ClpP/crotonase"/>
    <property type="match status" value="1"/>
</dbReference>
<evidence type="ECO:0000256" key="3">
    <source>
        <dbReference type="ARBA" id="ARBA00023268"/>
    </source>
</evidence>
<dbReference type="InterPro" id="IPR001753">
    <property type="entry name" value="Enoyl-CoA_hydra/iso"/>
</dbReference>
<evidence type="ECO:0000313" key="6">
    <source>
        <dbReference type="EMBL" id="TCU33581.1"/>
    </source>
</evidence>
<dbReference type="Proteomes" id="UP000295507">
    <property type="component" value="Unassembled WGS sequence"/>
</dbReference>